<feature type="repeat" description="TPR" evidence="9">
    <location>
        <begin position="17"/>
        <end position="50"/>
    </location>
</feature>
<comment type="function">
    <text evidence="5">Acts as a co-chaperone and mediates the association of the chaperones HSP70 and HSP90 probably facilitating substrate transfer from HSP70 to HSP90. Stimulates HSP70 ATPase activity and, in contrast, inhibits HSP90 ATPase activity.</text>
</comment>
<name>F0WFZ7_9STRA</name>
<evidence type="ECO:0000256" key="4">
    <source>
        <dbReference type="ARBA" id="ARBA00022803"/>
    </source>
</evidence>
<dbReference type="GO" id="GO:0051879">
    <property type="term" value="F:Hsp90 protein binding"/>
    <property type="evidence" value="ECO:0007669"/>
    <property type="project" value="TreeGrafter"/>
</dbReference>
<keyword evidence="4 9" id="KW-0802">TPR repeat</keyword>
<dbReference type="AlphaFoldDB" id="F0WFZ7"/>
<keyword evidence="3" id="KW-0677">Repeat</keyword>
<dbReference type="PANTHER" id="PTHR22904">
    <property type="entry name" value="TPR REPEAT CONTAINING PROTEIN"/>
    <property type="match status" value="1"/>
</dbReference>
<evidence type="ECO:0000256" key="2">
    <source>
        <dbReference type="ARBA" id="ARBA00022490"/>
    </source>
</evidence>
<dbReference type="SMART" id="SM00028">
    <property type="entry name" value="TPR"/>
    <property type="match status" value="6"/>
</dbReference>
<evidence type="ECO:0000256" key="1">
    <source>
        <dbReference type="ARBA" id="ARBA00004496"/>
    </source>
</evidence>
<evidence type="ECO:0000256" key="5">
    <source>
        <dbReference type="ARBA" id="ARBA00056105"/>
    </source>
</evidence>
<dbReference type="SUPFAM" id="SSF48452">
    <property type="entry name" value="TPR-like"/>
    <property type="match status" value="2"/>
</dbReference>
<evidence type="ECO:0000313" key="10">
    <source>
        <dbReference type="EMBL" id="CCA20131.1"/>
    </source>
</evidence>
<dbReference type="Gene3D" id="1.25.40.10">
    <property type="entry name" value="Tetratricopeptide repeat domain"/>
    <property type="match status" value="2"/>
</dbReference>
<comment type="subunit">
    <text evidence="6">Monomer. Homodimer. Forms a complex composed of HOP and chaperones HSP70 and HSP90; the interaction is stronger in the absence of ATP. Interacts (via TPR 1, 2, 3, 7, 8 and 9 repeats) with HSP70 (via C-terminus); the interaction is direct and is stronger in the absence of ATP. Interacts (via TPR 4, 5 and 6 repeats) with HSP90 (via C-terminus); the interaction is direct.</text>
</comment>
<reference evidence="10" key="1">
    <citation type="journal article" date="2011" name="PLoS Biol.">
        <title>Gene gain and loss during evolution of obligate parasitism in the white rust pathogen of Arabidopsis thaliana.</title>
        <authorList>
            <person name="Kemen E."/>
            <person name="Gardiner A."/>
            <person name="Schultz-Larsen T."/>
            <person name="Kemen A.C."/>
            <person name="Balmuth A.L."/>
            <person name="Robert-Seilaniantz A."/>
            <person name="Bailey K."/>
            <person name="Holub E."/>
            <person name="Studholme D.J."/>
            <person name="Maclean D."/>
            <person name="Jones J.D."/>
        </authorList>
    </citation>
    <scope>NUCLEOTIDE SEQUENCE</scope>
</reference>
<organism evidence="10">
    <name type="scientific">Albugo laibachii Nc14</name>
    <dbReference type="NCBI Taxonomy" id="890382"/>
    <lineage>
        <taxon>Eukaryota</taxon>
        <taxon>Sar</taxon>
        <taxon>Stramenopiles</taxon>
        <taxon>Oomycota</taxon>
        <taxon>Peronosporomycetes</taxon>
        <taxon>Albuginales</taxon>
        <taxon>Albuginaceae</taxon>
        <taxon>Albugo</taxon>
    </lineage>
</organism>
<keyword evidence="2" id="KW-0963">Cytoplasm</keyword>
<evidence type="ECO:0000256" key="3">
    <source>
        <dbReference type="ARBA" id="ARBA00022737"/>
    </source>
</evidence>
<evidence type="ECO:0000256" key="7">
    <source>
        <dbReference type="ARBA" id="ARBA00074766"/>
    </source>
</evidence>
<protein>
    <recommendedName>
        <fullName evidence="7">Hsp70-Hsp90 organising protein</fullName>
    </recommendedName>
    <alternativeName>
        <fullName evidence="8">Stress-inducible protein 1</fullName>
    </alternativeName>
</protein>
<dbReference type="GO" id="GO:0005737">
    <property type="term" value="C:cytoplasm"/>
    <property type="evidence" value="ECO:0007669"/>
    <property type="project" value="UniProtKB-SubCell"/>
</dbReference>
<gene>
    <name evidence="10" type="primary">AlNc14C86G5530</name>
    <name evidence="10" type="ORF">ALNC14_062740</name>
</gene>
<dbReference type="HOGENOM" id="CLU_067458_0_0_1"/>
<sequence>MCSAYFVAEIEMVQANAEAKKNEGNEAFKEKKYAEAIAKYSEAIEIDDSNHIYYSNRSAAYALDDQFEEARNDAAKCIALKPDFVKAYHRHGVALKGLKKYHEAMAVLRAGQKIDFNNYDINKLIREIEPLYEESEKIRRSGLSPAEQIKEQGNDAFKKAAFDLAIDLYTKAIKACDNETSALALSCFNNRAACHQQMSNFSAIVGDCTHVLEYEPDNQKALLRRALAYEGLERYRLALQDIRALLSINPNIEVANKAQHRLGECVRRLKQGK</sequence>
<dbReference type="FunFam" id="1.25.40.10:FF:000020">
    <property type="entry name" value="Stress-induced phosphoprotein 1"/>
    <property type="match status" value="1"/>
</dbReference>
<dbReference type="InterPro" id="IPR011990">
    <property type="entry name" value="TPR-like_helical_dom_sf"/>
</dbReference>
<dbReference type="PROSITE" id="PS50005">
    <property type="entry name" value="TPR"/>
    <property type="match status" value="1"/>
</dbReference>
<dbReference type="Pfam" id="PF13181">
    <property type="entry name" value="TPR_8"/>
    <property type="match status" value="2"/>
</dbReference>
<dbReference type="EMBL" id="FR824131">
    <property type="protein sequence ID" value="CCA20131.1"/>
    <property type="molecule type" value="Genomic_DNA"/>
</dbReference>
<evidence type="ECO:0000256" key="8">
    <source>
        <dbReference type="ARBA" id="ARBA00076447"/>
    </source>
</evidence>
<dbReference type="Pfam" id="PF13414">
    <property type="entry name" value="TPR_11"/>
    <property type="match status" value="1"/>
</dbReference>
<accession>F0WFZ7</accession>
<dbReference type="PANTHER" id="PTHR22904:SF523">
    <property type="entry name" value="STRESS-INDUCED-PHOSPHOPROTEIN 1"/>
    <property type="match status" value="1"/>
</dbReference>
<evidence type="ECO:0000256" key="6">
    <source>
        <dbReference type="ARBA" id="ARBA00066016"/>
    </source>
</evidence>
<reference evidence="10" key="2">
    <citation type="submission" date="2011-02" db="EMBL/GenBank/DDBJ databases">
        <authorList>
            <person name="MacLean D."/>
        </authorList>
    </citation>
    <scope>NUCLEOTIDE SEQUENCE</scope>
</reference>
<proteinExistence type="predicted"/>
<dbReference type="InterPro" id="IPR019734">
    <property type="entry name" value="TPR_rpt"/>
</dbReference>
<evidence type="ECO:0000256" key="9">
    <source>
        <dbReference type="PROSITE-ProRule" id="PRU00339"/>
    </source>
</evidence>
<comment type="subcellular location">
    <subcellularLocation>
        <location evidence="1">Cytoplasm</location>
    </subcellularLocation>
</comment>